<keyword evidence="4" id="KW-0238">DNA-binding</keyword>
<keyword evidence="7" id="KW-0539">Nucleus</keyword>
<keyword evidence="3" id="KW-0805">Transcription regulation</keyword>
<dbReference type="GO" id="GO:0003700">
    <property type="term" value="F:DNA-binding transcription factor activity"/>
    <property type="evidence" value="ECO:0007669"/>
    <property type="project" value="TreeGrafter"/>
</dbReference>
<dbReference type="EMBL" id="CM003611">
    <property type="protein sequence ID" value="KYP60582.1"/>
    <property type="molecule type" value="Genomic_DNA"/>
</dbReference>
<evidence type="ECO:0000259" key="10">
    <source>
        <dbReference type="Pfam" id="PF20451"/>
    </source>
</evidence>
<evidence type="ECO:0000256" key="7">
    <source>
        <dbReference type="ARBA" id="ARBA00023242"/>
    </source>
</evidence>
<keyword evidence="6" id="KW-0804">Transcription</keyword>
<evidence type="ECO:0000259" key="11">
    <source>
        <dbReference type="Pfam" id="PF20452"/>
    </source>
</evidence>
<evidence type="ECO:0000259" key="9">
    <source>
        <dbReference type="Pfam" id="PF07887"/>
    </source>
</evidence>
<gene>
    <name evidence="12" type="ORF">KK1_022989</name>
</gene>
<dbReference type="InterPro" id="IPR046830">
    <property type="entry name" value="Calmod_bind_M"/>
</dbReference>
<dbReference type="OMA" id="RQTVQCH"/>
<feature type="domain" description="Calmodulin binding protein-like N-terminal" evidence="9">
    <location>
        <begin position="99"/>
        <end position="246"/>
    </location>
</feature>
<keyword evidence="13" id="KW-1185">Reference proteome</keyword>
<evidence type="ECO:0000313" key="12">
    <source>
        <dbReference type="EMBL" id="KYP60582.1"/>
    </source>
</evidence>
<dbReference type="Pfam" id="PF07887">
    <property type="entry name" value="Calmodulin_bind"/>
    <property type="match status" value="1"/>
</dbReference>
<accession>A0A151T0J4</accession>
<dbReference type="InterPro" id="IPR012416">
    <property type="entry name" value="CBP60"/>
</dbReference>
<feature type="compositionally biased region" description="Basic and acidic residues" evidence="8">
    <location>
        <begin position="1"/>
        <end position="15"/>
    </location>
</feature>
<name>A0A151T0J4_CAJCA</name>
<organism evidence="12 13">
    <name type="scientific">Cajanus cajan</name>
    <name type="common">Pigeon pea</name>
    <name type="synonym">Cajanus indicus</name>
    <dbReference type="NCBI Taxonomy" id="3821"/>
    <lineage>
        <taxon>Eukaryota</taxon>
        <taxon>Viridiplantae</taxon>
        <taxon>Streptophyta</taxon>
        <taxon>Embryophyta</taxon>
        <taxon>Tracheophyta</taxon>
        <taxon>Spermatophyta</taxon>
        <taxon>Magnoliopsida</taxon>
        <taxon>eudicotyledons</taxon>
        <taxon>Gunneridae</taxon>
        <taxon>Pentapetalae</taxon>
        <taxon>rosids</taxon>
        <taxon>fabids</taxon>
        <taxon>Fabales</taxon>
        <taxon>Fabaceae</taxon>
        <taxon>Papilionoideae</taxon>
        <taxon>50 kb inversion clade</taxon>
        <taxon>NPAAA clade</taxon>
        <taxon>indigoferoid/millettioid clade</taxon>
        <taxon>Phaseoleae</taxon>
        <taxon>Cajanus</taxon>
    </lineage>
</organism>
<feature type="domain" description="Calmodulin binding protein central" evidence="10">
    <location>
        <begin position="258"/>
        <end position="324"/>
    </location>
</feature>
<sequence length="556" mass="62447">MESSKNNRVEKRGYELVEEGDDAQHHLTQSKKPKLPGLASVIVEALKVDSLQRLCSSLEPLLRKIVSEEVERALAKMGHAKLAERSPPPRLEGPGPKNLQLHFRTRMPPHLFTGGKVEGEQGSAIHIVLMDPNTGSVVQVGPESVAKLNVVVLEGDFNEEVDDDWTKEHFESHEVKEREGKRPLLTGDLQVSLKEGVGTLGDLTFTDNSSWIRSRKFRLGIKVASGYCEEIRIREGKTEAFAVKDHRGELYKKHYPPALHDEVWRLDRIAKDGALHKKLIQAKIVTVEDFLRLLVREPQKLRSILGSGMSNRMWENTVEHAKTCVLGGKLFVYYTDETNSAGIVFNNIYELRGLISDGQFYSLESLTPNQKMSVDSLVKKAYENWDQVIEYDGKFLTSLTNSKKGSRAMVGTSLTDSQLALPGSMNYMSGENHEIGSTYFAGDWSRPRNGQGLEDIVAEELRLRSSEMLESDDMQRLLKTINAGVNMSSNLGHSNEGCYTYSLQYEPQVYHSFSEDQGKSSGKAVVGWLKLKAALRWGIFIRKKAAERRAQLTELN</sequence>
<dbReference type="Pfam" id="PF20452">
    <property type="entry name" value="Calmod_bind_C"/>
    <property type="match status" value="1"/>
</dbReference>
<dbReference type="STRING" id="3821.A0A151T0J4"/>
<feature type="region of interest" description="Disordered" evidence="8">
    <location>
        <begin position="1"/>
        <end position="30"/>
    </location>
</feature>
<reference evidence="12 13" key="1">
    <citation type="journal article" date="2012" name="Nat. Biotechnol.">
        <title>Draft genome sequence of pigeonpea (Cajanus cajan), an orphan legume crop of resource-poor farmers.</title>
        <authorList>
            <person name="Varshney R.K."/>
            <person name="Chen W."/>
            <person name="Li Y."/>
            <person name="Bharti A.K."/>
            <person name="Saxena R.K."/>
            <person name="Schlueter J.A."/>
            <person name="Donoghue M.T."/>
            <person name="Azam S."/>
            <person name="Fan G."/>
            <person name="Whaley A.M."/>
            <person name="Farmer A.D."/>
            <person name="Sheridan J."/>
            <person name="Iwata A."/>
            <person name="Tuteja R."/>
            <person name="Penmetsa R.V."/>
            <person name="Wu W."/>
            <person name="Upadhyaya H.D."/>
            <person name="Yang S.P."/>
            <person name="Shah T."/>
            <person name="Saxena K.B."/>
            <person name="Michael T."/>
            <person name="McCombie W.R."/>
            <person name="Yang B."/>
            <person name="Zhang G."/>
            <person name="Yang H."/>
            <person name="Wang J."/>
            <person name="Spillane C."/>
            <person name="Cook D.R."/>
            <person name="May G.D."/>
            <person name="Xu X."/>
            <person name="Jackson S.A."/>
        </authorList>
    </citation>
    <scope>NUCLEOTIDE SEQUENCE [LARGE SCALE GENOMIC DNA]</scope>
    <source>
        <strain evidence="13">cv. Asha</strain>
    </source>
</reference>
<dbReference type="InterPro" id="IPR046831">
    <property type="entry name" value="Calmodulin_bind_N"/>
</dbReference>
<dbReference type="GO" id="GO:0080142">
    <property type="term" value="P:regulation of salicylic acid biosynthetic process"/>
    <property type="evidence" value="ECO:0007669"/>
    <property type="project" value="TreeGrafter"/>
</dbReference>
<comment type="similarity">
    <text evidence="2">Belongs to the plant ACBP60 protein family.</text>
</comment>
<dbReference type="GO" id="GO:0043565">
    <property type="term" value="F:sequence-specific DNA binding"/>
    <property type="evidence" value="ECO:0007669"/>
    <property type="project" value="TreeGrafter"/>
</dbReference>
<comment type="subcellular location">
    <subcellularLocation>
        <location evidence="1">Nucleus</location>
    </subcellularLocation>
</comment>
<dbReference type="GO" id="GO:0005634">
    <property type="term" value="C:nucleus"/>
    <property type="evidence" value="ECO:0007669"/>
    <property type="project" value="UniProtKB-SubCell"/>
</dbReference>
<evidence type="ECO:0000256" key="2">
    <source>
        <dbReference type="ARBA" id="ARBA00007214"/>
    </source>
</evidence>
<evidence type="ECO:0000256" key="3">
    <source>
        <dbReference type="ARBA" id="ARBA00023015"/>
    </source>
</evidence>
<protein>
    <recommendedName>
        <fullName evidence="14">Calmodulin-binding protein 60 E</fullName>
    </recommendedName>
</protein>
<dbReference type="GO" id="GO:0005516">
    <property type="term" value="F:calmodulin binding"/>
    <property type="evidence" value="ECO:0007669"/>
    <property type="project" value="InterPro"/>
</dbReference>
<dbReference type="Proteomes" id="UP000075243">
    <property type="component" value="Chromosome 9"/>
</dbReference>
<dbReference type="PANTHER" id="PTHR31713">
    <property type="entry name" value="OS02G0177800 PROTEIN"/>
    <property type="match status" value="1"/>
</dbReference>
<dbReference type="AlphaFoldDB" id="A0A151T0J4"/>
<evidence type="ECO:0008006" key="14">
    <source>
        <dbReference type="Google" id="ProtNLM"/>
    </source>
</evidence>
<evidence type="ECO:0000313" key="13">
    <source>
        <dbReference type="Proteomes" id="UP000075243"/>
    </source>
</evidence>
<keyword evidence="5" id="KW-0010">Activator</keyword>
<proteinExistence type="inferred from homology"/>
<dbReference type="Pfam" id="PF20451">
    <property type="entry name" value="Calmod_bind_M"/>
    <property type="match status" value="1"/>
</dbReference>
<evidence type="ECO:0000256" key="6">
    <source>
        <dbReference type="ARBA" id="ARBA00023163"/>
    </source>
</evidence>
<dbReference type="InterPro" id="IPR046829">
    <property type="entry name" value="Calmod_bind_C"/>
</dbReference>
<evidence type="ECO:0000256" key="1">
    <source>
        <dbReference type="ARBA" id="ARBA00004123"/>
    </source>
</evidence>
<evidence type="ECO:0000256" key="4">
    <source>
        <dbReference type="ARBA" id="ARBA00023125"/>
    </source>
</evidence>
<evidence type="ECO:0000256" key="5">
    <source>
        <dbReference type="ARBA" id="ARBA00023159"/>
    </source>
</evidence>
<dbReference type="Gramene" id="C.cajan_22331.t">
    <property type="protein sequence ID" value="C.cajan_22331.t"/>
    <property type="gene ID" value="C.cajan_22331"/>
</dbReference>
<evidence type="ECO:0000256" key="8">
    <source>
        <dbReference type="SAM" id="MobiDB-lite"/>
    </source>
</evidence>
<feature type="domain" description="Calmodulin binding protein C-terminal" evidence="11">
    <location>
        <begin position="329"/>
        <end position="391"/>
    </location>
</feature>
<dbReference type="PANTHER" id="PTHR31713:SF51">
    <property type="entry name" value="CALMODULIN-BINDING PROTEIN 60 E"/>
    <property type="match status" value="1"/>
</dbReference>